<sequence>MAASIPKVLMLHGYSQNASIFSKRVGALRKTFGKDVELVFVDAPIVLHPVDLASTFGTASSDDSSSSLAALGAAEASANTDDPALTPRGWWKTNAARTVVNGLEESLLLLKSVLRGQHFHGVFGFSQGAAMAGLLAALLERPHLYAPFLEDGQPIHPPFNVCVAVSGFKPVGELAAAAFADGYGTPTLHVLGRNDVVVVEERSLTLVDVSKARRVEAHEGGHFVPSKASWRAFLKAYILAPGADVPGPGAAATSQPASGTVTPSTGIANGRLVLSAL</sequence>
<evidence type="ECO:0000313" key="1">
    <source>
        <dbReference type="EMBL" id="KAI0048832.1"/>
    </source>
</evidence>
<proteinExistence type="predicted"/>
<accession>A0ACB8RYD3</accession>
<dbReference type="Proteomes" id="UP000814033">
    <property type="component" value="Unassembled WGS sequence"/>
</dbReference>
<name>A0ACB8RYD3_9AGAM</name>
<comment type="caution">
    <text evidence="1">The sequence shown here is derived from an EMBL/GenBank/DDBJ whole genome shotgun (WGS) entry which is preliminary data.</text>
</comment>
<reference evidence="1" key="2">
    <citation type="journal article" date="2022" name="New Phytol.">
        <title>Evolutionary transition to the ectomycorrhizal habit in the genomes of a hyperdiverse lineage of mushroom-forming fungi.</title>
        <authorList>
            <person name="Looney B."/>
            <person name="Miyauchi S."/>
            <person name="Morin E."/>
            <person name="Drula E."/>
            <person name="Courty P.E."/>
            <person name="Kohler A."/>
            <person name="Kuo A."/>
            <person name="LaButti K."/>
            <person name="Pangilinan J."/>
            <person name="Lipzen A."/>
            <person name="Riley R."/>
            <person name="Andreopoulos W."/>
            <person name="He G."/>
            <person name="Johnson J."/>
            <person name="Nolan M."/>
            <person name="Tritt A."/>
            <person name="Barry K.W."/>
            <person name="Grigoriev I.V."/>
            <person name="Nagy L.G."/>
            <person name="Hibbett D."/>
            <person name="Henrissat B."/>
            <person name="Matheny P.B."/>
            <person name="Labbe J."/>
            <person name="Martin F.M."/>
        </authorList>
    </citation>
    <scope>NUCLEOTIDE SEQUENCE</scope>
    <source>
        <strain evidence="1">FP105234-sp</strain>
    </source>
</reference>
<reference evidence="1" key="1">
    <citation type="submission" date="2021-02" db="EMBL/GenBank/DDBJ databases">
        <authorList>
            <consortium name="DOE Joint Genome Institute"/>
            <person name="Ahrendt S."/>
            <person name="Looney B.P."/>
            <person name="Miyauchi S."/>
            <person name="Morin E."/>
            <person name="Drula E."/>
            <person name="Courty P.E."/>
            <person name="Chicoki N."/>
            <person name="Fauchery L."/>
            <person name="Kohler A."/>
            <person name="Kuo A."/>
            <person name="Labutti K."/>
            <person name="Pangilinan J."/>
            <person name="Lipzen A."/>
            <person name="Riley R."/>
            <person name="Andreopoulos W."/>
            <person name="He G."/>
            <person name="Johnson J."/>
            <person name="Barry K.W."/>
            <person name="Grigoriev I.V."/>
            <person name="Nagy L."/>
            <person name="Hibbett D."/>
            <person name="Henrissat B."/>
            <person name="Matheny P.B."/>
            <person name="Labbe J."/>
            <person name="Martin F."/>
        </authorList>
    </citation>
    <scope>NUCLEOTIDE SEQUENCE</scope>
    <source>
        <strain evidence="1">FP105234-sp</strain>
    </source>
</reference>
<protein>
    <submittedName>
        <fullName evidence="1">FSH1-domain-containing protein</fullName>
    </submittedName>
</protein>
<keyword evidence="2" id="KW-1185">Reference proteome</keyword>
<evidence type="ECO:0000313" key="2">
    <source>
        <dbReference type="Proteomes" id="UP000814033"/>
    </source>
</evidence>
<dbReference type="EMBL" id="MU275881">
    <property type="protein sequence ID" value="KAI0048832.1"/>
    <property type="molecule type" value="Genomic_DNA"/>
</dbReference>
<gene>
    <name evidence="1" type="ORF">FA95DRAFT_1653924</name>
</gene>
<organism evidence="1 2">
    <name type="scientific">Auriscalpium vulgare</name>
    <dbReference type="NCBI Taxonomy" id="40419"/>
    <lineage>
        <taxon>Eukaryota</taxon>
        <taxon>Fungi</taxon>
        <taxon>Dikarya</taxon>
        <taxon>Basidiomycota</taxon>
        <taxon>Agaricomycotina</taxon>
        <taxon>Agaricomycetes</taxon>
        <taxon>Russulales</taxon>
        <taxon>Auriscalpiaceae</taxon>
        <taxon>Auriscalpium</taxon>
    </lineage>
</organism>